<evidence type="ECO:0000256" key="2">
    <source>
        <dbReference type="SAM" id="SignalP"/>
    </source>
</evidence>
<protein>
    <submittedName>
        <fullName evidence="3">Uncharacterized protein</fullName>
    </submittedName>
</protein>
<feature type="signal peptide" evidence="2">
    <location>
        <begin position="1"/>
        <end position="29"/>
    </location>
</feature>
<comment type="caution">
    <text evidence="3">The sequence shown here is derived from an EMBL/GenBank/DDBJ whole genome shotgun (WGS) entry which is preliminary data.</text>
</comment>
<accession>A0AAW0AFN6</accession>
<dbReference type="EMBL" id="JAWWNJ010000069">
    <property type="protein sequence ID" value="KAK7008151.1"/>
    <property type="molecule type" value="Genomic_DNA"/>
</dbReference>
<evidence type="ECO:0000256" key="1">
    <source>
        <dbReference type="SAM" id="MobiDB-lite"/>
    </source>
</evidence>
<name>A0AAW0AFN6_9AGAR</name>
<dbReference type="Proteomes" id="UP001362999">
    <property type="component" value="Unassembled WGS sequence"/>
</dbReference>
<feature type="region of interest" description="Disordered" evidence="1">
    <location>
        <begin position="124"/>
        <end position="165"/>
    </location>
</feature>
<organism evidence="3 4">
    <name type="scientific">Favolaschia claudopus</name>
    <dbReference type="NCBI Taxonomy" id="2862362"/>
    <lineage>
        <taxon>Eukaryota</taxon>
        <taxon>Fungi</taxon>
        <taxon>Dikarya</taxon>
        <taxon>Basidiomycota</taxon>
        <taxon>Agaricomycotina</taxon>
        <taxon>Agaricomycetes</taxon>
        <taxon>Agaricomycetidae</taxon>
        <taxon>Agaricales</taxon>
        <taxon>Marasmiineae</taxon>
        <taxon>Mycenaceae</taxon>
        <taxon>Favolaschia</taxon>
    </lineage>
</organism>
<evidence type="ECO:0000313" key="3">
    <source>
        <dbReference type="EMBL" id="KAK7008151.1"/>
    </source>
</evidence>
<gene>
    <name evidence="3" type="ORF">R3P38DRAFT_2644813</name>
</gene>
<evidence type="ECO:0000313" key="4">
    <source>
        <dbReference type="Proteomes" id="UP001362999"/>
    </source>
</evidence>
<reference evidence="3 4" key="1">
    <citation type="journal article" date="2024" name="J Genomics">
        <title>Draft genome sequencing and assembly of Favolaschia claudopus CIRM-BRFM 2984 isolated from oak limbs.</title>
        <authorList>
            <person name="Navarro D."/>
            <person name="Drula E."/>
            <person name="Chaduli D."/>
            <person name="Cazenave R."/>
            <person name="Ahrendt S."/>
            <person name="Wang J."/>
            <person name="Lipzen A."/>
            <person name="Daum C."/>
            <person name="Barry K."/>
            <person name="Grigoriev I.V."/>
            <person name="Favel A."/>
            <person name="Rosso M.N."/>
            <person name="Martin F."/>
        </authorList>
    </citation>
    <scope>NUCLEOTIDE SEQUENCE [LARGE SCALE GENOMIC DNA]</scope>
    <source>
        <strain evidence="3 4">CIRM-BRFM 2984</strain>
    </source>
</reference>
<feature type="compositionally biased region" description="Basic and acidic residues" evidence="1">
    <location>
        <begin position="134"/>
        <end position="146"/>
    </location>
</feature>
<feature type="chain" id="PRO_5043765699" evidence="2">
    <location>
        <begin position="30"/>
        <end position="338"/>
    </location>
</feature>
<feature type="compositionally biased region" description="Pro residues" evidence="1">
    <location>
        <begin position="211"/>
        <end position="221"/>
    </location>
</feature>
<dbReference type="AlphaFoldDB" id="A0AAW0AFN6"/>
<keyword evidence="2" id="KW-0732">Signal</keyword>
<proteinExistence type="predicted"/>
<sequence>MSAMTSLITPWIQALWRVVCLLFGQSVDSVDVESGKLFEVNFPDVPTFEPILAGVPALTLATMAVGAAIAPQVPVHVNKVYVHDPRSIPVIIVTPPSDDPVTIPDDSCAPRRLPLRSVANLPRRVHGKAVRTPKAADKENLRDHPSTPRLTHNLVTQKPTPQGCISRSDSQIIEDVMVAKPASGAWEREKAVHLDQAKAWTRQIKERRRSLPPPLLPPSPPSASAHVSRRHSSPARLSLSERLNRLVKAGCTSPPTPTVLPLWGDANVSFVIGGNGEDKRHGLPPSAASISASSSGGSISSLLDALETDLKAPLWLGLEDFGKALEEGRLPSMGGFEN</sequence>
<keyword evidence="4" id="KW-1185">Reference proteome</keyword>
<feature type="region of interest" description="Disordered" evidence="1">
    <location>
        <begin position="208"/>
        <end position="236"/>
    </location>
</feature>
<feature type="compositionally biased region" description="Polar residues" evidence="1">
    <location>
        <begin position="148"/>
        <end position="165"/>
    </location>
</feature>